<protein>
    <submittedName>
        <fullName evidence="2">Uncharacterized protein</fullName>
    </submittedName>
</protein>
<reference evidence="2 3" key="1">
    <citation type="journal article" date="2013" name="Int. J. Syst. Evol. Microbiol.">
        <title>Aquimarina gracilis sp. nov., isolated from the gut microflora of a mussel, Mytilus coruscus, and emended description of Aquimarina spongiae.</title>
        <authorList>
            <person name="Park S.C."/>
            <person name="Choe H.N."/>
            <person name="Baik K.S."/>
            <person name="Seong C.N."/>
        </authorList>
    </citation>
    <scope>NUCLEOTIDE SEQUENCE [LARGE SCALE GENOMIC DNA]</scope>
    <source>
        <strain evidence="2 3">PSC32</strain>
    </source>
</reference>
<dbReference type="EMBL" id="JAYKLX010000001">
    <property type="protein sequence ID" value="MEB3344004.1"/>
    <property type="molecule type" value="Genomic_DNA"/>
</dbReference>
<dbReference type="RefSeq" id="WP_324178057.1">
    <property type="nucleotide sequence ID" value="NZ_BAABAW010000016.1"/>
</dbReference>
<gene>
    <name evidence="2" type="ORF">U6A24_00950</name>
</gene>
<accession>A0ABU5ZPH2</accession>
<evidence type="ECO:0000313" key="2">
    <source>
        <dbReference type="EMBL" id="MEB3344004.1"/>
    </source>
</evidence>
<sequence>MKTIITVLLFLFTTAITSAQESDLSIFENLTNKVWKAEGNWGDGSKFKQEIIFKFDLDSTIVIAKSKGFTNKEQTKYGPRNHGIRKYDVTSNTIKFWEFDTFGGLTEGKVIVDDKNILYQYQYGESIVTDMWEFVDENTYNFKVGNYEDGTWKQVYLETQFKAKKTTSKE</sequence>
<evidence type="ECO:0000313" key="3">
    <source>
        <dbReference type="Proteomes" id="UP001327027"/>
    </source>
</evidence>
<proteinExistence type="predicted"/>
<organism evidence="2 3">
    <name type="scientific">Aquimarina gracilis</name>
    <dbReference type="NCBI Taxonomy" id="874422"/>
    <lineage>
        <taxon>Bacteria</taxon>
        <taxon>Pseudomonadati</taxon>
        <taxon>Bacteroidota</taxon>
        <taxon>Flavobacteriia</taxon>
        <taxon>Flavobacteriales</taxon>
        <taxon>Flavobacteriaceae</taxon>
        <taxon>Aquimarina</taxon>
    </lineage>
</organism>
<evidence type="ECO:0000256" key="1">
    <source>
        <dbReference type="SAM" id="SignalP"/>
    </source>
</evidence>
<keyword evidence="1" id="KW-0732">Signal</keyword>
<comment type="caution">
    <text evidence="2">The sequence shown here is derived from an EMBL/GenBank/DDBJ whole genome shotgun (WGS) entry which is preliminary data.</text>
</comment>
<feature type="signal peptide" evidence="1">
    <location>
        <begin position="1"/>
        <end position="19"/>
    </location>
</feature>
<name>A0ABU5ZPH2_9FLAO</name>
<keyword evidence="3" id="KW-1185">Reference proteome</keyword>
<feature type="chain" id="PRO_5045333256" evidence="1">
    <location>
        <begin position="20"/>
        <end position="170"/>
    </location>
</feature>
<dbReference type="Proteomes" id="UP001327027">
    <property type="component" value="Unassembled WGS sequence"/>
</dbReference>